<keyword evidence="1" id="KW-0812">Transmembrane</keyword>
<accession>A0A6G1LKU5</accession>
<name>A0A6G1LKU5_9PEZI</name>
<organism evidence="2 3">
    <name type="scientific">Teratosphaeria nubilosa</name>
    <dbReference type="NCBI Taxonomy" id="161662"/>
    <lineage>
        <taxon>Eukaryota</taxon>
        <taxon>Fungi</taxon>
        <taxon>Dikarya</taxon>
        <taxon>Ascomycota</taxon>
        <taxon>Pezizomycotina</taxon>
        <taxon>Dothideomycetes</taxon>
        <taxon>Dothideomycetidae</taxon>
        <taxon>Mycosphaerellales</taxon>
        <taxon>Teratosphaeriaceae</taxon>
        <taxon>Teratosphaeria</taxon>
    </lineage>
</organism>
<evidence type="ECO:0000256" key="1">
    <source>
        <dbReference type="SAM" id="Phobius"/>
    </source>
</evidence>
<gene>
    <name evidence="2" type="ORF">EJ03DRAFT_100389</name>
</gene>
<feature type="transmembrane region" description="Helical" evidence="1">
    <location>
        <begin position="134"/>
        <end position="156"/>
    </location>
</feature>
<feature type="transmembrane region" description="Helical" evidence="1">
    <location>
        <begin position="75"/>
        <end position="96"/>
    </location>
</feature>
<reference evidence="2" key="1">
    <citation type="journal article" date="2020" name="Stud. Mycol.">
        <title>101 Dothideomycetes genomes: a test case for predicting lifestyles and emergence of pathogens.</title>
        <authorList>
            <person name="Haridas S."/>
            <person name="Albert R."/>
            <person name="Binder M."/>
            <person name="Bloem J."/>
            <person name="Labutti K."/>
            <person name="Salamov A."/>
            <person name="Andreopoulos B."/>
            <person name="Baker S."/>
            <person name="Barry K."/>
            <person name="Bills G."/>
            <person name="Bluhm B."/>
            <person name="Cannon C."/>
            <person name="Castanera R."/>
            <person name="Culley D."/>
            <person name="Daum C."/>
            <person name="Ezra D."/>
            <person name="Gonzalez J."/>
            <person name="Henrissat B."/>
            <person name="Kuo A."/>
            <person name="Liang C."/>
            <person name="Lipzen A."/>
            <person name="Lutzoni F."/>
            <person name="Magnuson J."/>
            <person name="Mondo S."/>
            <person name="Nolan M."/>
            <person name="Ohm R."/>
            <person name="Pangilinan J."/>
            <person name="Park H.-J."/>
            <person name="Ramirez L."/>
            <person name="Alfaro M."/>
            <person name="Sun H."/>
            <person name="Tritt A."/>
            <person name="Yoshinaga Y."/>
            <person name="Zwiers L.-H."/>
            <person name="Turgeon B."/>
            <person name="Goodwin S."/>
            <person name="Spatafora J."/>
            <person name="Crous P."/>
            <person name="Grigoriev I."/>
        </authorList>
    </citation>
    <scope>NUCLEOTIDE SEQUENCE</scope>
    <source>
        <strain evidence="2">CBS 116005</strain>
    </source>
</reference>
<dbReference type="AlphaFoldDB" id="A0A6G1LKU5"/>
<keyword evidence="3" id="KW-1185">Reference proteome</keyword>
<dbReference type="Proteomes" id="UP000799436">
    <property type="component" value="Unassembled WGS sequence"/>
</dbReference>
<dbReference type="EMBL" id="ML995810">
    <property type="protein sequence ID" value="KAF2773495.1"/>
    <property type="molecule type" value="Genomic_DNA"/>
</dbReference>
<keyword evidence="1" id="KW-1133">Transmembrane helix</keyword>
<evidence type="ECO:0000313" key="2">
    <source>
        <dbReference type="EMBL" id="KAF2773495.1"/>
    </source>
</evidence>
<sequence>MATATQTLTKTEPPAIAKAGEKVQNATSGVLGWIEGTGNWIAAKGKAALDRVISPEQRASLLAKLQAFMLRNPKLSAFLGMQLALTGVPLFLFILFTITVGIFAILTGLILGLLGAVLFIVFAVGVALVVVLPLVFFTTMAACFLFLWGLGGFYILKWANGEGANKTAPEGQAIGDKLNNLTGGRLTGFMEAARNENAKGKTHR</sequence>
<dbReference type="Pfam" id="PF16015">
    <property type="entry name" value="Promethin"/>
    <property type="match status" value="1"/>
</dbReference>
<keyword evidence="1" id="KW-0472">Membrane</keyword>
<feature type="transmembrane region" description="Helical" evidence="1">
    <location>
        <begin position="103"/>
        <end position="128"/>
    </location>
</feature>
<evidence type="ECO:0000313" key="3">
    <source>
        <dbReference type="Proteomes" id="UP000799436"/>
    </source>
</evidence>
<protein>
    <submittedName>
        <fullName evidence="2">Uncharacterized protein</fullName>
    </submittedName>
</protein>
<proteinExistence type="predicted"/>
<dbReference type="OrthoDB" id="3928876at2759"/>